<gene>
    <name evidence="2" type="ORF">LAZ67_15000289</name>
</gene>
<dbReference type="SUPFAM" id="SSF53098">
    <property type="entry name" value="Ribonuclease H-like"/>
    <property type="match status" value="1"/>
</dbReference>
<dbReference type="Gene3D" id="3.30.420.10">
    <property type="entry name" value="Ribonuclease H-like superfamily/Ribonuclease H"/>
    <property type="match status" value="1"/>
</dbReference>
<dbReference type="PANTHER" id="PTHR37984">
    <property type="entry name" value="PROTEIN CBG26694"/>
    <property type="match status" value="1"/>
</dbReference>
<dbReference type="InterPro" id="IPR001584">
    <property type="entry name" value="Integrase_cat-core"/>
</dbReference>
<dbReference type="InterPro" id="IPR036397">
    <property type="entry name" value="RNaseH_sf"/>
</dbReference>
<feature type="domain" description="Integrase catalytic" evidence="1">
    <location>
        <begin position="2"/>
        <end position="156"/>
    </location>
</feature>
<sequence length="274" mass="31916">MIRLIPAEYYWKSMSKYIAQRSYLHVAVDYLTRYVWTVESMKTSIRNYQQVIKQVLQDGTPKRLFTDRAPAFTSPKFRRLSINKNIHPITTTSNNPKAKGLCERLNATPTGKFRLLYLENPKVEWTKTITRVMTAQQVAHSYQDSSKPFNKFLENERFKLQNEGFKLQNEGFKLQNPRRVESDINDIRMFKDAAWLTAILGAGSSREDLLELMPLNPAPPRPTVLELTLRHQIQLVPARQVLGAQRVQRLEPTKVIDAQRNFFGFASHREHLKE</sequence>
<proteinExistence type="predicted"/>
<accession>A0ABY6LAG6</accession>
<dbReference type="InterPro" id="IPR050951">
    <property type="entry name" value="Retrovirus_Pol_polyprotein"/>
</dbReference>
<dbReference type="PANTHER" id="PTHR37984:SF5">
    <property type="entry name" value="PROTEIN NYNRIN-LIKE"/>
    <property type="match status" value="1"/>
</dbReference>
<evidence type="ECO:0000259" key="1">
    <source>
        <dbReference type="PROSITE" id="PS50994"/>
    </source>
</evidence>
<protein>
    <recommendedName>
        <fullName evidence="1">Integrase catalytic domain-containing protein</fullName>
    </recommendedName>
</protein>
<name>A0ABY6LAG6_9ARAC</name>
<evidence type="ECO:0000313" key="2">
    <source>
        <dbReference type="EMBL" id="UYV77266.1"/>
    </source>
</evidence>
<reference evidence="2 3" key="1">
    <citation type="submission" date="2022-01" db="EMBL/GenBank/DDBJ databases">
        <title>A chromosomal length assembly of Cordylochernes scorpioides.</title>
        <authorList>
            <person name="Zeh D."/>
            <person name="Zeh J."/>
        </authorList>
    </citation>
    <scope>NUCLEOTIDE SEQUENCE [LARGE SCALE GENOMIC DNA]</scope>
    <source>
        <strain evidence="2">IN4F17</strain>
        <tissue evidence="2">Whole Body</tissue>
    </source>
</reference>
<keyword evidence="3" id="KW-1185">Reference proteome</keyword>
<dbReference type="PROSITE" id="PS50994">
    <property type="entry name" value="INTEGRASE"/>
    <property type="match status" value="1"/>
</dbReference>
<organism evidence="2 3">
    <name type="scientific">Cordylochernes scorpioides</name>
    <dbReference type="NCBI Taxonomy" id="51811"/>
    <lineage>
        <taxon>Eukaryota</taxon>
        <taxon>Metazoa</taxon>
        <taxon>Ecdysozoa</taxon>
        <taxon>Arthropoda</taxon>
        <taxon>Chelicerata</taxon>
        <taxon>Arachnida</taxon>
        <taxon>Pseudoscorpiones</taxon>
        <taxon>Cheliferoidea</taxon>
        <taxon>Chernetidae</taxon>
        <taxon>Cordylochernes</taxon>
    </lineage>
</organism>
<dbReference type="Proteomes" id="UP001235939">
    <property type="component" value="Chromosome 15"/>
</dbReference>
<dbReference type="EMBL" id="CP092877">
    <property type="protein sequence ID" value="UYV77266.1"/>
    <property type="molecule type" value="Genomic_DNA"/>
</dbReference>
<dbReference type="InterPro" id="IPR012337">
    <property type="entry name" value="RNaseH-like_sf"/>
</dbReference>
<evidence type="ECO:0000313" key="3">
    <source>
        <dbReference type="Proteomes" id="UP001235939"/>
    </source>
</evidence>